<protein>
    <recommendedName>
        <fullName evidence="13">5' exonuclease Apollo</fullName>
        <ecNumber evidence="5">3.5.2.6</ecNumber>
    </recommendedName>
    <alternativeName>
        <fullName evidence="14">DNA cross-link repair 1B protein</fullName>
    </alternativeName>
    <alternativeName>
        <fullName evidence="15">SNM1 homolog B</fullName>
    </alternativeName>
</protein>
<dbReference type="SUPFAM" id="SSF56281">
    <property type="entry name" value="Metallo-hydrolase/oxidoreductase"/>
    <property type="match status" value="1"/>
</dbReference>
<evidence type="ECO:0000256" key="2">
    <source>
        <dbReference type="ARBA" id="ARBA00004123"/>
    </source>
</evidence>
<dbReference type="CDD" id="cd16273">
    <property type="entry name" value="SNM1A-1C-like_MBL-fold"/>
    <property type="match status" value="1"/>
</dbReference>
<evidence type="ECO:0000256" key="15">
    <source>
        <dbReference type="ARBA" id="ARBA00042738"/>
    </source>
</evidence>
<evidence type="ECO:0000256" key="9">
    <source>
        <dbReference type="ARBA" id="ARBA00022801"/>
    </source>
</evidence>
<keyword evidence="10" id="KW-0779">Telomere</keyword>
<comment type="catalytic activity">
    <reaction evidence="1">
        <text>a beta-lactam + H2O = a substituted beta-amino acid</text>
        <dbReference type="Rhea" id="RHEA:20401"/>
        <dbReference type="ChEBI" id="CHEBI:15377"/>
        <dbReference type="ChEBI" id="CHEBI:35627"/>
        <dbReference type="ChEBI" id="CHEBI:140347"/>
        <dbReference type="EC" id="3.5.2.6"/>
    </reaction>
</comment>
<comment type="similarity">
    <text evidence="4">Belongs to the DNA repair metallo-beta-lactamase (DRMBL) family.</text>
</comment>
<evidence type="ECO:0000256" key="4">
    <source>
        <dbReference type="ARBA" id="ARBA00010304"/>
    </source>
</evidence>
<evidence type="ECO:0000256" key="1">
    <source>
        <dbReference type="ARBA" id="ARBA00001526"/>
    </source>
</evidence>
<evidence type="ECO:0000313" key="18">
    <source>
        <dbReference type="Proteomes" id="UP000694865"/>
    </source>
</evidence>
<keyword evidence="12" id="KW-0539">Nucleus</keyword>
<evidence type="ECO:0000259" key="17">
    <source>
        <dbReference type="SMART" id="SM00849"/>
    </source>
</evidence>
<evidence type="ECO:0000256" key="16">
    <source>
        <dbReference type="SAM" id="MobiDB-lite"/>
    </source>
</evidence>
<organism evidence="18 19">
    <name type="scientific">Saccoglossus kowalevskii</name>
    <name type="common">Acorn worm</name>
    <dbReference type="NCBI Taxonomy" id="10224"/>
    <lineage>
        <taxon>Eukaryota</taxon>
        <taxon>Metazoa</taxon>
        <taxon>Hemichordata</taxon>
        <taxon>Enteropneusta</taxon>
        <taxon>Harrimaniidae</taxon>
        <taxon>Saccoglossus</taxon>
    </lineage>
</organism>
<name>A0ABM0GIC4_SACKO</name>
<dbReference type="Gene3D" id="3.40.50.12650">
    <property type="match status" value="1"/>
</dbReference>
<dbReference type="PANTHER" id="PTHR23240:SF26">
    <property type="entry name" value="5' EXONUCLEASE APOLLO"/>
    <property type="match status" value="1"/>
</dbReference>
<dbReference type="Pfam" id="PF07522">
    <property type="entry name" value="DRMBL"/>
    <property type="match status" value="1"/>
</dbReference>
<feature type="region of interest" description="Disordered" evidence="16">
    <location>
        <begin position="392"/>
        <end position="413"/>
    </location>
</feature>
<keyword evidence="18" id="KW-1185">Reference proteome</keyword>
<evidence type="ECO:0000256" key="7">
    <source>
        <dbReference type="ARBA" id="ARBA00022722"/>
    </source>
</evidence>
<dbReference type="InterPro" id="IPR011084">
    <property type="entry name" value="DRMBL"/>
</dbReference>
<dbReference type="PANTHER" id="PTHR23240">
    <property type="entry name" value="DNA CROSS-LINK REPAIR PROTEIN PSO2/SNM1-RELATED"/>
    <property type="match status" value="1"/>
</dbReference>
<evidence type="ECO:0000256" key="5">
    <source>
        <dbReference type="ARBA" id="ARBA00012865"/>
    </source>
</evidence>
<dbReference type="InterPro" id="IPR001279">
    <property type="entry name" value="Metallo-B-lactamas"/>
</dbReference>
<keyword evidence="7" id="KW-0540">Nuclease</keyword>
<keyword evidence="8" id="KW-0227">DNA damage</keyword>
<proteinExistence type="inferred from homology"/>
<sequence length="939" mass="105091">MNGCLIPDTPIAVDYWRTRNCPETKLFFLTHMHADHTSGLSPSWKSTIYCSPVSAKLLRAKFEIQQSLIQSLEVGVGHVIPLDEYGHETMTVTPIDANHCPGSVIYLFVGYFGTVLYTGDFRYTSDMFLNPPLCKHLCVDVLYLDNTYNNPNCLFPSREECTAKIIEIIQSHPQHDVKLGMHTLGKENLLVDIARAVQEWIVVSPSRYSTLEQLKMPNVFTTETDAGRIHLVSSYQITKKIMKKWNDKRPTIGILPTALYTSLNGQPYSSQKDVFVVPYSDHSSYYELFKFVSQVRPKTIIPIVKQKSFGVFGSSISDLSDMRNFKECMNPEHVVPFEIPITVVSYMKSTHQASTDSELNFMEISDKITHVKRIKQSRSLIPKRVTKGVVYSDSPRKSLNDKPPFSNTTSATTGSCSYALKRQSDDCSSDCKAPAGFKTLPVQQHEIKPQQCKLETSNKFFSAFAASSNKGRKRKLPASLCYLQKLQHNKIQRHETQFDNVFSDDVKVKVKNIVENVNSFKENYDYGSPKSKAEGHVDIMNGMKHCTCMISSSLTFDSHCHAIPDSMKDVNGELKMSAKDQGDGRHLESTNQIVQTIADTNNTQSQTLDFYDNKQSNSTANQETDAALSTTFQSVCTSCEGDTDYNSCVDSNVPCDANSAQSTIDFVDNGLQSELKDDSDELVDVNCEPFDNIAQTNDDSELSIINSIDNVSSKYNDQCSVIICASIDNNVASNGNCNQSTSDPIDVDSKDDTNESVEMNSASVANVQTYGSMDRHINDSVLSKDDSYQSTNMNIAPTDNNDHSIIVSNVHSEENNECDYMYCTSLENSICFDDNSDTVKCTDSNIQSDDIDQYTNVEYVSIVDNVQLESGIARSTSVHRHNSVQYGGKKNQDQISKSISVHKVDSNRCFHTSISVKPLRKCSVNSYFFSVKPLRYNHH</sequence>
<evidence type="ECO:0000313" key="19">
    <source>
        <dbReference type="RefSeq" id="XP_002730478.1"/>
    </source>
</evidence>
<dbReference type="EC" id="3.5.2.6" evidence="5"/>
<keyword evidence="6" id="KW-0158">Chromosome</keyword>
<evidence type="ECO:0000256" key="14">
    <source>
        <dbReference type="ARBA" id="ARBA00041693"/>
    </source>
</evidence>
<dbReference type="Gene3D" id="3.60.15.10">
    <property type="entry name" value="Ribonuclease Z/Hydroxyacylglutathione hydrolase-like"/>
    <property type="match status" value="1"/>
</dbReference>
<reference evidence="19" key="1">
    <citation type="submission" date="2025-08" db="UniProtKB">
        <authorList>
            <consortium name="RefSeq"/>
        </authorList>
    </citation>
    <scope>IDENTIFICATION</scope>
    <source>
        <tissue evidence="19">Testes</tissue>
    </source>
</reference>
<dbReference type="InterPro" id="IPR036866">
    <property type="entry name" value="RibonucZ/Hydroxyglut_hydro"/>
</dbReference>
<evidence type="ECO:0000256" key="11">
    <source>
        <dbReference type="ARBA" id="ARBA00023204"/>
    </source>
</evidence>
<keyword evidence="9" id="KW-0378">Hydrolase</keyword>
<accession>A0ABM0GIC4</accession>
<gene>
    <name evidence="19" type="primary">LOC100372601</name>
</gene>
<evidence type="ECO:0000256" key="8">
    <source>
        <dbReference type="ARBA" id="ARBA00022763"/>
    </source>
</evidence>
<dbReference type="SMART" id="SM00849">
    <property type="entry name" value="Lactamase_B"/>
    <property type="match status" value="1"/>
</dbReference>
<dbReference type="Proteomes" id="UP000694865">
    <property type="component" value="Unplaced"/>
</dbReference>
<comment type="subcellular location">
    <subcellularLocation>
        <location evidence="3">Chromosome</location>
        <location evidence="3">Telomere</location>
    </subcellularLocation>
    <subcellularLocation>
        <location evidence="2">Nucleus</location>
    </subcellularLocation>
</comment>
<evidence type="ECO:0000256" key="10">
    <source>
        <dbReference type="ARBA" id="ARBA00022895"/>
    </source>
</evidence>
<feature type="domain" description="Metallo-beta-lactamase" evidence="17">
    <location>
        <begin position="1"/>
        <end position="172"/>
    </location>
</feature>
<evidence type="ECO:0000256" key="6">
    <source>
        <dbReference type="ARBA" id="ARBA00022454"/>
    </source>
</evidence>
<evidence type="ECO:0000256" key="13">
    <source>
        <dbReference type="ARBA" id="ARBA00039555"/>
    </source>
</evidence>
<keyword evidence="11" id="KW-0234">DNA repair</keyword>
<evidence type="ECO:0000256" key="3">
    <source>
        <dbReference type="ARBA" id="ARBA00004574"/>
    </source>
</evidence>
<dbReference type="RefSeq" id="XP_002730478.1">
    <property type="nucleotide sequence ID" value="XM_002730432.1"/>
</dbReference>
<dbReference type="GeneID" id="100372601"/>
<evidence type="ECO:0000256" key="12">
    <source>
        <dbReference type="ARBA" id="ARBA00023242"/>
    </source>
</evidence>